<evidence type="ECO:0000313" key="4">
    <source>
        <dbReference type="Proteomes" id="UP001237207"/>
    </source>
</evidence>
<dbReference type="InterPro" id="IPR013414">
    <property type="entry name" value="Cas7/Cst2/DevR_sub_I-B/Tneap"/>
</dbReference>
<comment type="function">
    <text evidence="2">CRISPR (clustered regularly interspaced short palindromic repeat) is an adaptive immune system that provides protection against mobile genetic elements (viruses, transposable elements and conjugative plasmids). CRISPR clusters contain spacers, sequences complementary to antecedent mobile elements, and target invading nucleic acids. CRISPR clusters are transcribed and processed into CRISPR RNA (crRNA).</text>
</comment>
<reference evidence="3" key="1">
    <citation type="submission" date="2023-07" db="EMBL/GenBank/DDBJ databases">
        <title>Genomic Encyclopedia of Type Strains, Phase IV (KMG-IV): sequencing the most valuable type-strain genomes for metagenomic binning, comparative biology and taxonomic classification.</title>
        <authorList>
            <person name="Goeker M."/>
        </authorList>
    </citation>
    <scope>NUCLEOTIDE SEQUENCE</scope>
    <source>
        <strain evidence="3">DSM 23947</strain>
    </source>
</reference>
<dbReference type="InterPro" id="IPR010154">
    <property type="entry name" value="CRISPR-assoc_Cas7/Cst2/DevR"/>
</dbReference>
<dbReference type="GO" id="GO:0051607">
    <property type="term" value="P:defense response to virus"/>
    <property type="evidence" value="ECO:0007669"/>
    <property type="project" value="UniProtKB-KW"/>
</dbReference>
<accession>A0AAJ1SZ84</accession>
<dbReference type="Proteomes" id="UP001237207">
    <property type="component" value="Unassembled WGS sequence"/>
</dbReference>
<dbReference type="NCBIfam" id="TIGR01875">
    <property type="entry name" value="cas_MJ0381"/>
    <property type="match status" value="1"/>
</dbReference>
<dbReference type="Pfam" id="PF01905">
    <property type="entry name" value="DevR"/>
    <property type="match status" value="1"/>
</dbReference>
<dbReference type="AlphaFoldDB" id="A0AAJ1SZ84"/>
<comment type="caution">
    <text evidence="3">The sequence shown here is derived from an EMBL/GenBank/DDBJ whole genome shotgun (WGS) entry which is preliminary data.</text>
</comment>
<protein>
    <submittedName>
        <fullName evidence="3">CRISPR-associated protein Cst2</fullName>
    </submittedName>
</protein>
<evidence type="ECO:0000313" key="3">
    <source>
        <dbReference type="EMBL" id="MDQ0215614.1"/>
    </source>
</evidence>
<sequence length="301" mass="34260">MSKTLTITMIMEASSLNYGEGFGNISELKKFNRADGNTYTFASRQALRYDIVRLGNEWFGWNLDVVDKTKGTLQFKDNVTIQDSVEMDLFGYLKTGSKSVKRAAVVRLSHAISLEPYNGDMEFLNNMGLANRRNEDPNLANLENHVSYYSYTVTIDLDKIGIDSNDDLELEQVKKFERIQQLLEIIKLLSRHIRGRQENLSPFFVIGGGYNVANPFFQGRVKMNRGRLDVSLLEEATQLTFAGEKVAENTWIGLSRGKFQNEAEIRSTFEGKVLTIEDFFQQLMKKVADHYGVTYNASTSH</sequence>
<dbReference type="NCBIfam" id="TIGR02585">
    <property type="entry name" value="cas_Cst2_DevR"/>
    <property type="match status" value="1"/>
</dbReference>
<keyword evidence="1" id="KW-0051">Antiviral defense</keyword>
<evidence type="ECO:0000256" key="2">
    <source>
        <dbReference type="ARBA" id="ARBA00025626"/>
    </source>
</evidence>
<dbReference type="EMBL" id="JAUSUC010000023">
    <property type="protein sequence ID" value="MDQ0215614.1"/>
    <property type="molecule type" value="Genomic_DNA"/>
</dbReference>
<gene>
    <name evidence="3" type="ORF">J2S13_002032</name>
</gene>
<dbReference type="RefSeq" id="WP_307257611.1">
    <property type="nucleotide sequence ID" value="NZ_JAUSUC010000023.1"/>
</dbReference>
<name>A0AAJ1SZ84_9BACI</name>
<keyword evidence="4" id="KW-1185">Reference proteome</keyword>
<organism evidence="3 4">
    <name type="scientific">Oikeobacillus pervagus</name>
    <dbReference type="NCBI Taxonomy" id="1325931"/>
    <lineage>
        <taxon>Bacteria</taxon>
        <taxon>Bacillati</taxon>
        <taxon>Bacillota</taxon>
        <taxon>Bacilli</taxon>
        <taxon>Bacillales</taxon>
        <taxon>Bacillaceae</taxon>
        <taxon>Oikeobacillus</taxon>
    </lineage>
</organism>
<evidence type="ECO:0000256" key="1">
    <source>
        <dbReference type="ARBA" id="ARBA00023118"/>
    </source>
</evidence>
<proteinExistence type="predicted"/>